<organism evidence="1 2">
    <name type="scientific">Ilumatobacter fluminis</name>
    <dbReference type="NCBI Taxonomy" id="467091"/>
    <lineage>
        <taxon>Bacteria</taxon>
        <taxon>Bacillati</taxon>
        <taxon>Actinomycetota</taxon>
        <taxon>Acidimicrobiia</taxon>
        <taxon>Acidimicrobiales</taxon>
        <taxon>Ilumatobacteraceae</taxon>
        <taxon>Ilumatobacter</taxon>
    </lineage>
</organism>
<accession>A0A4R7I498</accession>
<dbReference type="EMBL" id="SOAU01000001">
    <property type="protein sequence ID" value="TDT18497.1"/>
    <property type="molecule type" value="Genomic_DNA"/>
</dbReference>
<dbReference type="AlphaFoldDB" id="A0A4R7I498"/>
<dbReference type="RefSeq" id="WP_208294203.1">
    <property type="nucleotide sequence ID" value="NZ_SOAU01000001.1"/>
</dbReference>
<name>A0A4R7I498_9ACTN</name>
<evidence type="ECO:0000313" key="1">
    <source>
        <dbReference type="EMBL" id="TDT18497.1"/>
    </source>
</evidence>
<sequence length="56" mass="6328">MADRLGQPLLDQDSFDKHRTQQIAEVVDISPDRGEEAKATVYQAPLRVPVHYLDGH</sequence>
<comment type="caution">
    <text evidence="1">The sequence shown here is derived from an EMBL/GenBank/DDBJ whole genome shotgun (WGS) entry which is preliminary data.</text>
</comment>
<keyword evidence="2" id="KW-1185">Reference proteome</keyword>
<dbReference type="Proteomes" id="UP000294558">
    <property type="component" value="Unassembled WGS sequence"/>
</dbReference>
<gene>
    <name evidence="1" type="ORF">BDK89_4118</name>
</gene>
<reference evidence="1 2" key="1">
    <citation type="submission" date="2019-03" db="EMBL/GenBank/DDBJ databases">
        <title>Sequencing the genomes of 1000 actinobacteria strains.</title>
        <authorList>
            <person name="Klenk H.-P."/>
        </authorList>
    </citation>
    <scope>NUCLEOTIDE SEQUENCE [LARGE SCALE GENOMIC DNA]</scope>
    <source>
        <strain evidence="1 2">DSM 18936</strain>
    </source>
</reference>
<proteinExistence type="predicted"/>
<evidence type="ECO:0000313" key="2">
    <source>
        <dbReference type="Proteomes" id="UP000294558"/>
    </source>
</evidence>
<protein>
    <submittedName>
        <fullName evidence="1">Uncharacterized protein</fullName>
    </submittedName>
</protein>